<evidence type="ECO:0000313" key="1">
    <source>
        <dbReference type="EMBL" id="PZQ95159.1"/>
    </source>
</evidence>
<reference evidence="1 2" key="1">
    <citation type="submission" date="2017-08" db="EMBL/GenBank/DDBJ databases">
        <title>Infants hospitalized years apart are colonized by the same room-sourced microbial strains.</title>
        <authorList>
            <person name="Brooks B."/>
            <person name="Olm M.R."/>
            <person name="Firek B.A."/>
            <person name="Baker R."/>
            <person name="Thomas B.C."/>
            <person name="Morowitz M.J."/>
            <person name="Banfield J.F."/>
        </authorList>
    </citation>
    <scope>NUCLEOTIDE SEQUENCE [LARGE SCALE GENOMIC DNA]</scope>
    <source>
        <strain evidence="1">S2_003_000_R2_11</strain>
    </source>
</reference>
<dbReference type="AlphaFoldDB" id="A0A2W5S0I4"/>
<name>A0A2W5S0I4_CERSP</name>
<evidence type="ECO:0000313" key="2">
    <source>
        <dbReference type="Proteomes" id="UP000248975"/>
    </source>
</evidence>
<comment type="caution">
    <text evidence="1">The sequence shown here is derived from an EMBL/GenBank/DDBJ whole genome shotgun (WGS) entry which is preliminary data.</text>
</comment>
<organism evidence="1 2">
    <name type="scientific">Cereibacter sphaeroides</name>
    <name type="common">Rhodobacter sphaeroides</name>
    <dbReference type="NCBI Taxonomy" id="1063"/>
    <lineage>
        <taxon>Bacteria</taxon>
        <taxon>Pseudomonadati</taxon>
        <taxon>Pseudomonadota</taxon>
        <taxon>Alphaproteobacteria</taxon>
        <taxon>Rhodobacterales</taxon>
        <taxon>Paracoccaceae</taxon>
        <taxon>Cereibacter</taxon>
    </lineage>
</organism>
<proteinExistence type="predicted"/>
<sequence>METGAKCICQHDDWFNAFGDAFTALHMGDRLTVRASKRVGGARFLSFNETPEDHFFLEQGFVPMRALN</sequence>
<accession>A0A2W5S0I4</accession>
<gene>
    <name evidence="1" type="ORF">DI533_20120</name>
</gene>
<dbReference type="Proteomes" id="UP000248975">
    <property type="component" value="Unassembled WGS sequence"/>
</dbReference>
<dbReference type="EMBL" id="QFQS01000009">
    <property type="protein sequence ID" value="PZQ95159.1"/>
    <property type="molecule type" value="Genomic_DNA"/>
</dbReference>
<protein>
    <submittedName>
        <fullName evidence="1">Uncharacterized protein</fullName>
    </submittedName>
</protein>